<gene>
    <name evidence="1" type="ORF">CHS0354_017700</name>
</gene>
<accession>A0AAE0SHM7</accession>
<keyword evidence="2" id="KW-1185">Reference proteome</keyword>
<sequence length="74" mass="8384">MEKVYFSWPAHVEDSVEVRHELFEDTIEKNHVNDMTTEFGSCGALIDVSQQPFYCGIYVGMIAQYAEYTGIATA</sequence>
<evidence type="ECO:0000313" key="1">
    <source>
        <dbReference type="EMBL" id="KAK3592192.1"/>
    </source>
</evidence>
<dbReference type="EMBL" id="JAEAOA010001094">
    <property type="protein sequence ID" value="KAK3592192.1"/>
    <property type="molecule type" value="Genomic_DNA"/>
</dbReference>
<organism evidence="1 2">
    <name type="scientific">Potamilus streckersoni</name>
    <dbReference type="NCBI Taxonomy" id="2493646"/>
    <lineage>
        <taxon>Eukaryota</taxon>
        <taxon>Metazoa</taxon>
        <taxon>Spiralia</taxon>
        <taxon>Lophotrochozoa</taxon>
        <taxon>Mollusca</taxon>
        <taxon>Bivalvia</taxon>
        <taxon>Autobranchia</taxon>
        <taxon>Heteroconchia</taxon>
        <taxon>Palaeoheterodonta</taxon>
        <taxon>Unionida</taxon>
        <taxon>Unionoidea</taxon>
        <taxon>Unionidae</taxon>
        <taxon>Ambleminae</taxon>
        <taxon>Lampsilini</taxon>
        <taxon>Potamilus</taxon>
    </lineage>
</organism>
<comment type="caution">
    <text evidence="1">The sequence shown here is derived from an EMBL/GenBank/DDBJ whole genome shotgun (WGS) entry which is preliminary data.</text>
</comment>
<reference evidence="1" key="1">
    <citation type="journal article" date="2021" name="Genome Biol. Evol.">
        <title>A High-Quality Reference Genome for a Parasitic Bivalve with Doubly Uniparental Inheritance (Bivalvia: Unionida).</title>
        <authorList>
            <person name="Smith C.H."/>
        </authorList>
    </citation>
    <scope>NUCLEOTIDE SEQUENCE</scope>
    <source>
        <strain evidence="1">CHS0354</strain>
    </source>
</reference>
<evidence type="ECO:0000313" key="2">
    <source>
        <dbReference type="Proteomes" id="UP001195483"/>
    </source>
</evidence>
<proteinExistence type="predicted"/>
<protein>
    <submittedName>
        <fullName evidence="1">Uncharacterized protein</fullName>
    </submittedName>
</protein>
<dbReference type="AlphaFoldDB" id="A0AAE0SHM7"/>
<reference evidence="1" key="3">
    <citation type="submission" date="2023-05" db="EMBL/GenBank/DDBJ databases">
        <authorList>
            <person name="Smith C.H."/>
        </authorList>
    </citation>
    <scope>NUCLEOTIDE SEQUENCE</scope>
    <source>
        <strain evidence="1">CHS0354</strain>
        <tissue evidence="1">Mantle</tissue>
    </source>
</reference>
<dbReference type="Proteomes" id="UP001195483">
    <property type="component" value="Unassembled WGS sequence"/>
</dbReference>
<reference evidence="1" key="2">
    <citation type="journal article" date="2021" name="Genome Biol. Evol.">
        <title>Developing a high-quality reference genome for a parasitic bivalve with doubly uniparental inheritance (Bivalvia: Unionida).</title>
        <authorList>
            <person name="Smith C.H."/>
        </authorList>
    </citation>
    <scope>NUCLEOTIDE SEQUENCE</scope>
    <source>
        <strain evidence="1">CHS0354</strain>
        <tissue evidence="1">Mantle</tissue>
    </source>
</reference>
<name>A0AAE0SHM7_9BIVA</name>